<proteinExistence type="predicted"/>
<evidence type="ECO:0000313" key="1">
    <source>
        <dbReference type="EMBL" id="ESQ99139.1"/>
    </source>
</evidence>
<gene>
    <name evidence="1" type="ORF">F753_12010</name>
</gene>
<accession>V4Q8V4</accession>
<evidence type="ECO:0000313" key="2">
    <source>
        <dbReference type="Proteomes" id="UP000017822"/>
    </source>
</evidence>
<dbReference type="Proteomes" id="UP000017822">
    <property type="component" value="Unassembled WGS sequence"/>
</dbReference>
<dbReference type="PATRIC" id="fig|1263865.4.peg.2327"/>
<organism evidence="1 2">
    <name type="scientific">Stutzerimonas chloritidismutans AW-1</name>
    <dbReference type="NCBI Taxonomy" id="1263865"/>
    <lineage>
        <taxon>Bacteria</taxon>
        <taxon>Pseudomonadati</taxon>
        <taxon>Pseudomonadota</taxon>
        <taxon>Gammaproteobacteria</taxon>
        <taxon>Pseudomonadales</taxon>
        <taxon>Pseudomonadaceae</taxon>
        <taxon>Stutzerimonas</taxon>
    </lineage>
</organism>
<sequence>MLNAVLAGKKRGTGLHSQQMALEEAEGAEDVLTASVFERLSYLPENLLSLVLSDLLGEPFGPLQRIDYWPSWYLPDGTRVEPDVLLQGNSSTVLVEAKRHDNARQQLATQLANELLSGWQQNVLSDPCILLTLGGLNDYGEAGRQRLLSEVLPFLPDGSASRFKLVCASWQQLYQALETHLPPDSPPGCLRLLDDIAKCYAWHGLRTHPMRWLADLRPVALNTRPGTFAAWSLK</sequence>
<dbReference type="AlphaFoldDB" id="V4Q8V4"/>
<protein>
    <submittedName>
        <fullName evidence="1">Uncharacterized protein</fullName>
    </submittedName>
</protein>
<dbReference type="RefSeq" id="WP_023445430.1">
    <property type="nucleotide sequence ID" value="NZ_AOFQ01000033.1"/>
</dbReference>
<name>V4Q8V4_STUCH</name>
<comment type="caution">
    <text evidence="1">The sequence shown here is derived from an EMBL/GenBank/DDBJ whole genome shotgun (WGS) entry which is preliminary data.</text>
</comment>
<reference evidence="1 2" key="1">
    <citation type="submission" date="2013-07" db="EMBL/GenBank/DDBJ databases">
        <authorList>
            <person name="Schaap P.J."/>
            <person name="Mehboob F."/>
            <person name="Oosterkamp M.J."/>
            <person name="de Vos W.M."/>
            <person name="Stams A.J.M."/>
            <person name="Koehorst J.J."/>
        </authorList>
    </citation>
    <scope>NUCLEOTIDE SEQUENCE [LARGE SCALE GENOMIC DNA]</scope>
    <source>
        <strain evidence="1 2">AW-1</strain>
    </source>
</reference>
<dbReference type="EMBL" id="AOFQ01000033">
    <property type="protein sequence ID" value="ESQ99139.1"/>
    <property type="molecule type" value="Genomic_DNA"/>
</dbReference>